<keyword evidence="2" id="KW-1185">Reference proteome</keyword>
<dbReference type="Proteomes" id="UP001314263">
    <property type="component" value="Unassembled WGS sequence"/>
</dbReference>
<protein>
    <submittedName>
        <fullName evidence="1">Uncharacterized protein</fullName>
    </submittedName>
</protein>
<organism evidence="1 2">
    <name type="scientific">Coccomyxa viridis</name>
    <dbReference type="NCBI Taxonomy" id="1274662"/>
    <lineage>
        <taxon>Eukaryota</taxon>
        <taxon>Viridiplantae</taxon>
        <taxon>Chlorophyta</taxon>
        <taxon>core chlorophytes</taxon>
        <taxon>Trebouxiophyceae</taxon>
        <taxon>Trebouxiophyceae incertae sedis</taxon>
        <taxon>Coccomyxaceae</taxon>
        <taxon>Coccomyxa</taxon>
    </lineage>
</organism>
<sequence length="350" mass="38175">MTPRTTGSRSSRTTNDGLQGLDLALAEGSAGQLQHAPWHHPEYYEYMDNKFRTVISTVSPIKDILEKGLAEMAGMKQLWAKGMPKLIAQAGSEGVNEEKLSKAEVKAMVHYKLDVASDLVRQGPRKQLATQSTTRSSPCMLEGELIEAGKQQSRQPCAGSSPASAAGRLVQLTPPSTHMQDLTPLTIGRGVKSYVKNSETIGRAGAVEEITLKFEELYKHVYTRNGQLDPAVIGPLITAYEKHDCAMLKDGTFVKLLLAAMPPPTPVAAAADVIHIGPERIALALPMVKWKLEGHNAILMNDEKPAKVKPGELEPKLWTTIFQENFDALLDSEDGRLGRVVLKKKPDKAP</sequence>
<accession>A0AAV1IJF7</accession>
<dbReference type="AlphaFoldDB" id="A0AAV1IJF7"/>
<proteinExistence type="predicted"/>
<name>A0AAV1IJF7_9CHLO</name>
<comment type="caution">
    <text evidence="1">The sequence shown here is derived from an EMBL/GenBank/DDBJ whole genome shotgun (WGS) entry which is preliminary data.</text>
</comment>
<evidence type="ECO:0000313" key="1">
    <source>
        <dbReference type="EMBL" id="CAK0787382.1"/>
    </source>
</evidence>
<gene>
    <name evidence="1" type="ORF">CVIRNUC_010602</name>
</gene>
<evidence type="ECO:0000313" key="2">
    <source>
        <dbReference type="Proteomes" id="UP001314263"/>
    </source>
</evidence>
<dbReference type="EMBL" id="CAUYUE010000017">
    <property type="protein sequence ID" value="CAK0787382.1"/>
    <property type="molecule type" value="Genomic_DNA"/>
</dbReference>
<reference evidence="1 2" key="1">
    <citation type="submission" date="2023-10" db="EMBL/GenBank/DDBJ databases">
        <authorList>
            <person name="Maclean D."/>
            <person name="Macfadyen A."/>
        </authorList>
    </citation>
    <scope>NUCLEOTIDE SEQUENCE [LARGE SCALE GENOMIC DNA]</scope>
</reference>